<dbReference type="Gene3D" id="3.30.160.60">
    <property type="entry name" value="Classic Zinc Finger"/>
    <property type="match status" value="2"/>
</dbReference>
<dbReference type="PANTHER" id="PTHR23226:SF85">
    <property type="entry name" value="ZINC FINGER PROTEIN 397"/>
    <property type="match status" value="1"/>
</dbReference>
<evidence type="ECO:0000313" key="12">
    <source>
        <dbReference type="Proteomes" id="UP000545574"/>
    </source>
</evidence>
<accession>A0A7K6MXR6</accession>
<keyword evidence="5 9" id="KW-0863">Zinc-finger</keyword>
<dbReference type="Proteomes" id="UP000545574">
    <property type="component" value="Unassembled WGS sequence"/>
</dbReference>
<dbReference type="GO" id="GO:0000978">
    <property type="term" value="F:RNA polymerase II cis-regulatory region sequence-specific DNA binding"/>
    <property type="evidence" value="ECO:0007669"/>
    <property type="project" value="TreeGrafter"/>
</dbReference>
<dbReference type="InterPro" id="IPR013087">
    <property type="entry name" value="Znf_C2H2_type"/>
</dbReference>
<evidence type="ECO:0000259" key="10">
    <source>
        <dbReference type="PROSITE" id="PS50157"/>
    </source>
</evidence>
<evidence type="ECO:0000256" key="3">
    <source>
        <dbReference type="ARBA" id="ARBA00022723"/>
    </source>
</evidence>
<dbReference type="GO" id="GO:0005634">
    <property type="term" value="C:nucleus"/>
    <property type="evidence" value="ECO:0007669"/>
    <property type="project" value="UniProtKB-SubCell"/>
</dbReference>
<keyword evidence="12" id="KW-1185">Reference proteome</keyword>
<keyword evidence="4" id="KW-0677">Repeat</keyword>
<feature type="non-terminal residue" evidence="11">
    <location>
        <position position="1"/>
    </location>
</feature>
<keyword evidence="3" id="KW-0479">Metal-binding</keyword>
<keyword evidence="7" id="KW-0238">DNA-binding</keyword>
<dbReference type="PROSITE" id="PS50157">
    <property type="entry name" value="ZINC_FINGER_C2H2_2"/>
    <property type="match status" value="2"/>
</dbReference>
<dbReference type="PROSITE" id="PS00028">
    <property type="entry name" value="ZINC_FINGER_C2H2_1"/>
    <property type="match status" value="1"/>
</dbReference>
<dbReference type="GO" id="GO:0008270">
    <property type="term" value="F:zinc ion binding"/>
    <property type="evidence" value="ECO:0007669"/>
    <property type="project" value="UniProtKB-KW"/>
</dbReference>
<evidence type="ECO:0000256" key="9">
    <source>
        <dbReference type="PROSITE-ProRule" id="PRU00042"/>
    </source>
</evidence>
<evidence type="ECO:0000256" key="7">
    <source>
        <dbReference type="ARBA" id="ARBA00023125"/>
    </source>
</evidence>
<dbReference type="PANTHER" id="PTHR23226">
    <property type="entry name" value="ZINC FINGER AND SCAN DOMAIN-CONTAINING"/>
    <property type="match status" value="1"/>
</dbReference>
<keyword evidence="6" id="KW-0862">Zinc</keyword>
<evidence type="ECO:0000256" key="6">
    <source>
        <dbReference type="ARBA" id="ARBA00022833"/>
    </source>
</evidence>
<dbReference type="InterPro" id="IPR036236">
    <property type="entry name" value="Znf_C2H2_sf"/>
</dbReference>
<feature type="domain" description="C2H2-type" evidence="10">
    <location>
        <begin position="61"/>
        <end position="83"/>
    </location>
</feature>
<reference evidence="11 12" key="1">
    <citation type="submission" date="2019-09" db="EMBL/GenBank/DDBJ databases">
        <title>Bird 10,000 Genomes (B10K) Project - Family phase.</title>
        <authorList>
            <person name="Zhang G."/>
        </authorList>
    </citation>
    <scope>NUCLEOTIDE SEQUENCE [LARGE SCALE GENOMIC DNA]</scope>
    <source>
        <strain evidence="11">B10K-DU-030-18</strain>
    </source>
</reference>
<comment type="similarity">
    <text evidence="2">Belongs to the krueppel C2H2-type zinc-finger protein family.</text>
</comment>
<gene>
    <name evidence="11" type="primary">Znf397_2</name>
    <name evidence="11" type="ORF">PANBIA_R05416</name>
</gene>
<organism evidence="11 12">
    <name type="scientific">Panurus biarmicus</name>
    <name type="common">Bearded tit</name>
    <dbReference type="NCBI Taxonomy" id="181101"/>
    <lineage>
        <taxon>Eukaryota</taxon>
        <taxon>Metazoa</taxon>
        <taxon>Chordata</taxon>
        <taxon>Craniata</taxon>
        <taxon>Vertebrata</taxon>
        <taxon>Euteleostomi</taxon>
        <taxon>Archelosauria</taxon>
        <taxon>Archosauria</taxon>
        <taxon>Dinosauria</taxon>
        <taxon>Saurischia</taxon>
        <taxon>Theropoda</taxon>
        <taxon>Coelurosauria</taxon>
        <taxon>Aves</taxon>
        <taxon>Neognathae</taxon>
        <taxon>Neoaves</taxon>
        <taxon>Telluraves</taxon>
        <taxon>Australaves</taxon>
        <taxon>Passeriformes</taxon>
        <taxon>Sylvioidea</taxon>
        <taxon>Sylviidae</taxon>
        <taxon>Sylviidae incertae sedis</taxon>
        <taxon>Panurus</taxon>
    </lineage>
</organism>
<evidence type="ECO:0000256" key="4">
    <source>
        <dbReference type="ARBA" id="ARBA00022737"/>
    </source>
</evidence>
<dbReference type="GO" id="GO:0000981">
    <property type="term" value="F:DNA-binding transcription factor activity, RNA polymerase II-specific"/>
    <property type="evidence" value="ECO:0007669"/>
    <property type="project" value="TreeGrafter"/>
</dbReference>
<evidence type="ECO:0000256" key="1">
    <source>
        <dbReference type="ARBA" id="ARBA00004123"/>
    </source>
</evidence>
<protein>
    <submittedName>
        <fullName evidence="11">ZN397 protein</fullName>
    </submittedName>
</protein>
<comment type="subcellular location">
    <subcellularLocation>
        <location evidence="1">Nucleus</location>
    </subcellularLocation>
</comment>
<dbReference type="EMBL" id="VZRT01012001">
    <property type="protein sequence ID" value="NWW41867.1"/>
    <property type="molecule type" value="Genomic_DNA"/>
</dbReference>
<dbReference type="SUPFAM" id="SSF57667">
    <property type="entry name" value="beta-beta-alpha zinc fingers"/>
    <property type="match status" value="1"/>
</dbReference>
<keyword evidence="8" id="KW-0539">Nucleus</keyword>
<comment type="caution">
    <text evidence="11">The sequence shown here is derived from an EMBL/GenBank/DDBJ whole genome shotgun (WGS) entry which is preliminary data.</text>
</comment>
<dbReference type="AlphaFoldDB" id="A0A7K6MXR6"/>
<sequence>ERPTLCWEGGWRSRCSSELVVPEQLHGREKSYKCLECGKTFNWSSSLLSHLWKIHTGEQPYNCGECGKSSRDSSGLITHQLMH</sequence>
<dbReference type="FunFam" id="3.30.160.60:FF:001437">
    <property type="entry name" value="Zinc finger protein 594"/>
    <property type="match status" value="1"/>
</dbReference>
<evidence type="ECO:0000313" key="11">
    <source>
        <dbReference type="EMBL" id="NWW41867.1"/>
    </source>
</evidence>
<proteinExistence type="inferred from homology"/>
<evidence type="ECO:0000256" key="5">
    <source>
        <dbReference type="ARBA" id="ARBA00022771"/>
    </source>
</evidence>
<feature type="domain" description="C2H2-type" evidence="10">
    <location>
        <begin position="32"/>
        <end position="60"/>
    </location>
</feature>
<name>A0A7K6MXR6_PANBI</name>
<dbReference type="SMART" id="SM00355">
    <property type="entry name" value="ZnF_C2H2"/>
    <property type="match status" value="2"/>
</dbReference>
<dbReference type="Pfam" id="PF00096">
    <property type="entry name" value="zf-C2H2"/>
    <property type="match status" value="2"/>
</dbReference>
<dbReference type="FunFam" id="3.30.160.60:FF:000016">
    <property type="entry name" value="zinc finger protein 37 homolog"/>
    <property type="match status" value="1"/>
</dbReference>
<feature type="non-terminal residue" evidence="11">
    <location>
        <position position="83"/>
    </location>
</feature>
<evidence type="ECO:0000256" key="2">
    <source>
        <dbReference type="ARBA" id="ARBA00006991"/>
    </source>
</evidence>
<evidence type="ECO:0000256" key="8">
    <source>
        <dbReference type="ARBA" id="ARBA00023242"/>
    </source>
</evidence>